<dbReference type="GO" id="GO:0005737">
    <property type="term" value="C:cytoplasm"/>
    <property type="evidence" value="ECO:0007669"/>
    <property type="project" value="TreeGrafter"/>
</dbReference>
<proteinExistence type="predicted"/>
<dbReference type="InterPro" id="IPR050593">
    <property type="entry name" value="LovG"/>
</dbReference>
<dbReference type="EMBL" id="HBEY01053335">
    <property type="protein sequence ID" value="CAD8622246.1"/>
    <property type="molecule type" value="Transcribed_RNA"/>
</dbReference>
<dbReference type="PANTHER" id="PTHR48070:SF6">
    <property type="entry name" value="ESTERASE OVCA2"/>
    <property type="match status" value="1"/>
</dbReference>
<evidence type="ECO:0000256" key="1">
    <source>
        <dbReference type="ARBA" id="ARBA00022801"/>
    </source>
</evidence>
<dbReference type="PANTHER" id="PTHR48070">
    <property type="entry name" value="ESTERASE OVCA2"/>
    <property type="match status" value="1"/>
</dbReference>
<organism evidence="3">
    <name type="scientific">Coccolithus braarudii</name>
    <dbReference type="NCBI Taxonomy" id="221442"/>
    <lineage>
        <taxon>Eukaryota</taxon>
        <taxon>Haptista</taxon>
        <taxon>Haptophyta</taxon>
        <taxon>Prymnesiophyceae</taxon>
        <taxon>Coccolithales</taxon>
        <taxon>Coccolithaceae</taxon>
        <taxon>Coccolithus</taxon>
    </lineage>
</organism>
<dbReference type="SUPFAM" id="SSF53474">
    <property type="entry name" value="alpha/beta-Hydrolases"/>
    <property type="match status" value="1"/>
</dbReference>
<sequence length="223" mass="24039">MARRPRILCLHGRQSNSEVSEMQMMVLGVDQIADCVFVDGPHQTARTFDKDLENGRSWFGEPSEGIRPALNVVLECVRKHGPFDGAFGFSQGASIVTLLSDPTILASLGVEPLWTFVILGCGNPQLALQQAEPALQLPLTIPSLHIHGAVDSLLPQSRALAQLYAQPHVLEHPFGHALPMSLCGPEHAALLRTVAAFVLSPTHPGIDNLSSIARAQPVQSRAQ</sequence>
<protein>
    <recommendedName>
        <fullName evidence="2">Serine hydrolase domain-containing protein</fullName>
    </recommendedName>
</protein>
<dbReference type="GO" id="GO:0005634">
    <property type="term" value="C:nucleus"/>
    <property type="evidence" value="ECO:0007669"/>
    <property type="project" value="TreeGrafter"/>
</dbReference>
<dbReference type="Pfam" id="PF03959">
    <property type="entry name" value="FSH1"/>
    <property type="match status" value="1"/>
</dbReference>
<evidence type="ECO:0000313" key="3">
    <source>
        <dbReference type="EMBL" id="CAD8622246.1"/>
    </source>
</evidence>
<dbReference type="Gene3D" id="3.40.50.1820">
    <property type="entry name" value="alpha/beta hydrolase"/>
    <property type="match status" value="1"/>
</dbReference>
<dbReference type="InterPro" id="IPR029058">
    <property type="entry name" value="AB_hydrolase_fold"/>
</dbReference>
<evidence type="ECO:0000259" key="2">
    <source>
        <dbReference type="Pfam" id="PF03959"/>
    </source>
</evidence>
<name>A0A7S0QBN9_9EUKA</name>
<dbReference type="GO" id="GO:0016787">
    <property type="term" value="F:hydrolase activity"/>
    <property type="evidence" value="ECO:0007669"/>
    <property type="project" value="UniProtKB-KW"/>
</dbReference>
<reference evidence="3" key="1">
    <citation type="submission" date="2021-01" db="EMBL/GenBank/DDBJ databases">
        <authorList>
            <person name="Corre E."/>
            <person name="Pelletier E."/>
            <person name="Niang G."/>
            <person name="Scheremetjew M."/>
            <person name="Finn R."/>
            <person name="Kale V."/>
            <person name="Holt S."/>
            <person name="Cochrane G."/>
            <person name="Meng A."/>
            <person name="Brown T."/>
            <person name="Cohen L."/>
        </authorList>
    </citation>
    <scope>NUCLEOTIDE SEQUENCE</scope>
    <source>
        <strain evidence="3">PLY182g</strain>
    </source>
</reference>
<accession>A0A7S0QBN9</accession>
<gene>
    <name evidence="3" type="ORF">CPEL01642_LOCUS25630</name>
</gene>
<dbReference type="AlphaFoldDB" id="A0A7S0QBN9"/>
<feature type="domain" description="Serine hydrolase" evidence="2">
    <location>
        <begin position="1"/>
        <end position="181"/>
    </location>
</feature>
<keyword evidence="1" id="KW-0378">Hydrolase</keyword>
<dbReference type="InterPro" id="IPR005645">
    <property type="entry name" value="FSH-like_dom"/>
</dbReference>